<accession>A0A7I4YHN5</accession>
<keyword evidence="8" id="KW-1185">Reference proteome</keyword>
<dbReference type="InterPro" id="IPR019426">
    <property type="entry name" value="7TM_GPCR_serpentine_rcpt_Srv"/>
</dbReference>
<evidence type="ECO:0000259" key="7">
    <source>
        <dbReference type="PROSITE" id="PS50262"/>
    </source>
</evidence>
<feature type="transmembrane region" description="Helical" evidence="6">
    <location>
        <begin position="128"/>
        <end position="150"/>
    </location>
</feature>
<evidence type="ECO:0000256" key="1">
    <source>
        <dbReference type="ARBA" id="ARBA00004370"/>
    </source>
</evidence>
<dbReference type="OrthoDB" id="5868253at2759"/>
<dbReference type="PANTHER" id="PTHR24224:SF17">
    <property type="entry name" value="G-PROTEIN COUPLED RECEPTORS FAMILY 1 PROFILE DOMAIN-CONTAINING PROTEIN"/>
    <property type="match status" value="1"/>
</dbReference>
<keyword evidence="3 6" id="KW-1133">Transmembrane helix</keyword>
<evidence type="ECO:0000256" key="4">
    <source>
        <dbReference type="ARBA" id="ARBA00023136"/>
    </source>
</evidence>
<protein>
    <submittedName>
        <fullName evidence="9">G_PROTEIN_RECEP_F1_2 domain-containing protein</fullName>
    </submittedName>
</protein>
<name>A0A7I4YHN5_HAECO</name>
<evidence type="ECO:0000256" key="5">
    <source>
        <dbReference type="SAM" id="MobiDB-lite"/>
    </source>
</evidence>
<proteinExistence type="predicted"/>
<dbReference type="PANTHER" id="PTHR24224">
    <property type="entry name" value="CARDIOACCELERATORY PEPTIDE RECEPTOR-RELATED"/>
    <property type="match status" value="1"/>
</dbReference>
<dbReference type="Gene3D" id="1.20.1070.10">
    <property type="entry name" value="Rhodopsin 7-helix transmembrane proteins"/>
    <property type="match status" value="1"/>
</dbReference>
<feature type="transmembrane region" description="Helical" evidence="6">
    <location>
        <begin position="170"/>
        <end position="200"/>
    </location>
</feature>
<keyword evidence="2 6" id="KW-0812">Transmembrane</keyword>
<organism evidence="8 9">
    <name type="scientific">Haemonchus contortus</name>
    <name type="common">Barber pole worm</name>
    <dbReference type="NCBI Taxonomy" id="6289"/>
    <lineage>
        <taxon>Eukaryota</taxon>
        <taxon>Metazoa</taxon>
        <taxon>Ecdysozoa</taxon>
        <taxon>Nematoda</taxon>
        <taxon>Chromadorea</taxon>
        <taxon>Rhabditida</taxon>
        <taxon>Rhabditina</taxon>
        <taxon>Rhabditomorpha</taxon>
        <taxon>Strongyloidea</taxon>
        <taxon>Trichostrongylidae</taxon>
        <taxon>Haemonchus</taxon>
    </lineage>
</organism>
<evidence type="ECO:0000313" key="9">
    <source>
        <dbReference type="WBParaSite" id="HCON_00101372-00001"/>
    </source>
</evidence>
<feature type="transmembrane region" description="Helical" evidence="6">
    <location>
        <begin position="6"/>
        <end position="29"/>
    </location>
</feature>
<feature type="transmembrane region" description="Helical" evidence="6">
    <location>
        <begin position="41"/>
        <end position="62"/>
    </location>
</feature>
<dbReference type="Pfam" id="PF10323">
    <property type="entry name" value="7TM_GPCR_Srv"/>
    <property type="match status" value="1"/>
</dbReference>
<evidence type="ECO:0000313" key="8">
    <source>
        <dbReference type="Proteomes" id="UP000025227"/>
    </source>
</evidence>
<dbReference type="InterPro" id="IPR017452">
    <property type="entry name" value="GPCR_Rhodpsn_7TM"/>
</dbReference>
<feature type="transmembrane region" description="Helical" evidence="6">
    <location>
        <begin position="221"/>
        <end position="243"/>
    </location>
</feature>
<dbReference type="OMA" id="SCKPTER"/>
<feature type="compositionally biased region" description="Polar residues" evidence="5">
    <location>
        <begin position="296"/>
        <end position="314"/>
    </location>
</feature>
<dbReference type="GO" id="GO:0016020">
    <property type="term" value="C:membrane"/>
    <property type="evidence" value="ECO:0007669"/>
    <property type="project" value="UniProtKB-SubCell"/>
</dbReference>
<evidence type="ECO:0000256" key="3">
    <source>
        <dbReference type="ARBA" id="ARBA00022989"/>
    </source>
</evidence>
<feature type="transmembrane region" description="Helical" evidence="6">
    <location>
        <begin position="255"/>
        <end position="274"/>
    </location>
</feature>
<dbReference type="WBParaSite" id="HCON_00101372-00001">
    <property type="protein sequence ID" value="HCON_00101372-00001"/>
    <property type="gene ID" value="HCON_00101372"/>
</dbReference>
<evidence type="ECO:0000256" key="2">
    <source>
        <dbReference type="ARBA" id="ARBA00022692"/>
    </source>
</evidence>
<dbReference type="AlphaFoldDB" id="A0A7I4YHN5"/>
<dbReference type="CDD" id="cd00637">
    <property type="entry name" value="7tm_classA_rhodopsin-like"/>
    <property type="match status" value="1"/>
</dbReference>
<evidence type="ECO:0000256" key="6">
    <source>
        <dbReference type="SAM" id="Phobius"/>
    </source>
</evidence>
<dbReference type="InterPro" id="IPR052665">
    <property type="entry name" value="Neuropeptide-GPCR"/>
</dbReference>
<keyword evidence="4 6" id="KW-0472">Membrane</keyword>
<feature type="domain" description="G-protein coupled receptors family 1 profile" evidence="7">
    <location>
        <begin position="20"/>
        <end position="275"/>
    </location>
</feature>
<feature type="transmembrane region" description="Helical" evidence="6">
    <location>
        <begin position="82"/>
        <end position="107"/>
    </location>
</feature>
<reference evidence="9" key="1">
    <citation type="submission" date="2020-12" db="UniProtKB">
        <authorList>
            <consortium name="WormBaseParasite"/>
        </authorList>
    </citation>
    <scope>IDENTIFICATION</scope>
    <source>
        <strain evidence="9">MHco3</strain>
    </source>
</reference>
<feature type="region of interest" description="Disordered" evidence="5">
    <location>
        <begin position="293"/>
        <end position="314"/>
    </location>
</feature>
<dbReference type="Proteomes" id="UP000025227">
    <property type="component" value="Unplaced"/>
</dbReference>
<comment type="subcellular location">
    <subcellularLocation>
        <location evidence="1">Membrane</location>
    </subcellularLocation>
</comment>
<dbReference type="SUPFAM" id="SSF81321">
    <property type="entry name" value="Family A G protein-coupled receptor-like"/>
    <property type="match status" value="1"/>
</dbReference>
<sequence length="314" mass="36960">MVLTWPQWIFVFVNIVSLPLYILIIIVCIKEWKYNRLQRTFYLLLISQGIVDISVMLSYMFFGVLRQSELFNSFYWKFQHHYLAAWTFNQLYISIFLRCFGVLLISFQRYITMCKHGRPIEQIINNSHRWILPILHWSVPLLYSLPLFILSDAVFKSQEKLELIADQEDITLGTSMAVFFVSTTFIMCSLCYGAILRFLIKNRYSSSTAVKRETRLHVQMLGLFIGFMLFFIFNILQFAFSLYSNEGTTIAVRTIFPILSCFFSYVNAWMTLLLNEDIRRKIFLLISCKPTERKGSSTISTSMKSFPQNNTTKF</sequence>
<dbReference type="PROSITE" id="PS50262">
    <property type="entry name" value="G_PROTEIN_RECEP_F1_2"/>
    <property type="match status" value="1"/>
</dbReference>